<accession>A0AAV3PAJ5</accession>
<evidence type="ECO:0000313" key="1">
    <source>
        <dbReference type="EMBL" id="GAA0147138.1"/>
    </source>
</evidence>
<sequence length="78" mass="9062">MNDKWKDMFPSASRKGEDSTLLLSSTFYEQERYRLYAPESANSAAALAYFFYQQVSLFALFYKTCTLPLQSVTWVPQI</sequence>
<reference evidence="1 2" key="1">
    <citation type="submission" date="2024-01" db="EMBL/GenBank/DDBJ databases">
        <title>The complete chloroplast genome sequence of Lithospermum erythrorhizon: insights into the phylogenetic relationship among Boraginaceae species and the maternal lineages of purple gromwells.</title>
        <authorList>
            <person name="Okada T."/>
            <person name="Watanabe K."/>
        </authorList>
    </citation>
    <scope>NUCLEOTIDE SEQUENCE [LARGE SCALE GENOMIC DNA]</scope>
</reference>
<comment type="caution">
    <text evidence="1">The sequence shown here is derived from an EMBL/GenBank/DDBJ whole genome shotgun (WGS) entry which is preliminary data.</text>
</comment>
<keyword evidence="2" id="KW-1185">Reference proteome</keyword>
<organism evidence="1 2">
    <name type="scientific">Lithospermum erythrorhizon</name>
    <name type="common">Purple gromwell</name>
    <name type="synonym">Lithospermum officinale var. erythrorhizon</name>
    <dbReference type="NCBI Taxonomy" id="34254"/>
    <lineage>
        <taxon>Eukaryota</taxon>
        <taxon>Viridiplantae</taxon>
        <taxon>Streptophyta</taxon>
        <taxon>Embryophyta</taxon>
        <taxon>Tracheophyta</taxon>
        <taxon>Spermatophyta</taxon>
        <taxon>Magnoliopsida</taxon>
        <taxon>eudicotyledons</taxon>
        <taxon>Gunneridae</taxon>
        <taxon>Pentapetalae</taxon>
        <taxon>asterids</taxon>
        <taxon>lamiids</taxon>
        <taxon>Boraginales</taxon>
        <taxon>Boraginaceae</taxon>
        <taxon>Boraginoideae</taxon>
        <taxon>Lithospermeae</taxon>
        <taxon>Lithospermum</taxon>
    </lineage>
</organism>
<gene>
    <name evidence="1" type="ORF">LIER_06914</name>
</gene>
<protein>
    <submittedName>
        <fullName evidence="1">Uncharacterized protein</fullName>
    </submittedName>
</protein>
<evidence type="ECO:0000313" key="2">
    <source>
        <dbReference type="Proteomes" id="UP001454036"/>
    </source>
</evidence>
<name>A0AAV3PAJ5_LITER</name>
<dbReference type="EMBL" id="BAABME010001035">
    <property type="protein sequence ID" value="GAA0147138.1"/>
    <property type="molecule type" value="Genomic_DNA"/>
</dbReference>
<proteinExistence type="predicted"/>
<dbReference type="AlphaFoldDB" id="A0AAV3PAJ5"/>
<dbReference type="Proteomes" id="UP001454036">
    <property type="component" value="Unassembled WGS sequence"/>
</dbReference>